<organism evidence="2 3">
    <name type="scientific">Deinococcus hohokamensis</name>
    <dbReference type="NCBI Taxonomy" id="309883"/>
    <lineage>
        <taxon>Bacteria</taxon>
        <taxon>Thermotogati</taxon>
        <taxon>Deinococcota</taxon>
        <taxon>Deinococci</taxon>
        <taxon>Deinococcales</taxon>
        <taxon>Deinococcaceae</taxon>
        <taxon>Deinococcus</taxon>
    </lineage>
</organism>
<dbReference type="RefSeq" id="WP_380063341.1">
    <property type="nucleotide sequence ID" value="NZ_JBHSEI010000015.1"/>
</dbReference>
<evidence type="ECO:0000313" key="2">
    <source>
        <dbReference type="EMBL" id="MFC4640367.1"/>
    </source>
</evidence>
<keyword evidence="3" id="KW-1185">Reference proteome</keyword>
<comment type="caution">
    <text evidence="2">The sequence shown here is derived from an EMBL/GenBank/DDBJ whole genome shotgun (WGS) entry which is preliminary data.</text>
</comment>
<dbReference type="Proteomes" id="UP001595952">
    <property type="component" value="Unassembled WGS sequence"/>
</dbReference>
<accession>A0ABV9IDE0</accession>
<evidence type="ECO:0000313" key="3">
    <source>
        <dbReference type="Proteomes" id="UP001595952"/>
    </source>
</evidence>
<proteinExistence type="predicted"/>
<protein>
    <submittedName>
        <fullName evidence="2">Uncharacterized protein</fullName>
    </submittedName>
</protein>
<evidence type="ECO:0000256" key="1">
    <source>
        <dbReference type="SAM" id="MobiDB-lite"/>
    </source>
</evidence>
<feature type="region of interest" description="Disordered" evidence="1">
    <location>
        <begin position="42"/>
        <end position="76"/>
    </location>
</feature>
<feature type="compositionally biased region" description="Basic and acidic residues" evidence="1">
    <location>
        <begin position="53"/>
        <end position="65"/>
    </location>
</feature>
<name>A0ABV9IDE0_9DEIO</name>
<gene>
    <name evidence="2" type="ORF">ACFO0D_18720</name>
</gene>
<dbReference type="EMBL" id="JBHSEI010000015">
    <property type="protein sequence ID" value="MFC4640367.1"/>
    <property type="molecule type" value="Genomic_DNA"/>
</dbReference>
<reference evidence="3" key="1">
    <citation type="journal article" date="2019" name="Int. J. Syst. Evol. Microbiol.">
        <title>The Global Catalogue of Microorganisms (GCM) 10K type strain sequencing project: providing services to taxonomists for standard genome sequencing and annotation.</title>
        <authorList>
            <consortium name="The Broad Institute Genomics Platform"/>
            <consortium name="The Broad Institute Genome Sequencing Center for Infectious Disease"/>
            <person name="Wu L."/>
            <person name="Ma J."/>
        </authorList>
    </citation>
    <scope>NUCLEOTIDE SEQUENCE [LARGE SCALE GENOMIC DNA]</scope>
    <source>
        <strain evidence="3">CCUG 55995</strain>
    </source>
</reference>
<sequence length="76" mass="8507">MLIASNLLLGAQYSPTKMDFKDSSPEKERCREVEIREAVQKHLATDGSQGRPADVRADRAHRQEWHAFAGAHPGVH</sequence>